<evidence type="ECO:0008006" key="4">
    <source>
        <dbReference type="Google" id="ProtNLM"/>
    </source>
</evidence>
<dbReference type="RefSeq" id="WP_012444166.1">
    <property type="nucleotide sequence ID" value="NC_010717.2"/>
</dbReference>
<evidence type="ECO:0000313" key="2">
    <source>
        <dbReference type="EMBL" id="ACD57650.1"/>
    </source>
</evidence>
<evidence type="ECO:0000256" key="1">
    <source>
        <dbReference type="SAM" id="Phobius"/>
    </source>
</evidence>
<dbReference type="HOGENOM" id="CLU_2670217_0_0_6"/>
<dbReference type="EMBL" id="CP000967">
    <property type="protein sequence ID" value="ACD57650.1"/>
    <property type="molecule type" value="Genomic_DNA"/>
</dbReference>
<sequence length="75" mass="8096">MAHDIHARPQFYARLAGALYLAVIVLAGWAEGYVSNALIVAGDDQATLRSIVAHAALWKMWLGANLVVPLRAVVQ</sequence>
<protein>
    <recommendedName>
        <fullName evidence="4">DUF4386 family protein</fullName>
    </recommendedName>
</protein>
<name>A0A0K0GHJ2_XANOP</name>
<feature type="transmembrane region" description="Helical" evidence="1">
    <location>
        <begin position="12"/>
        <end position="30"/>
    </location>
</feature>
<dbReference type="AlphaFoldDB" id="A0A0K0GHJ2"/>
<evidence type="ECO:0000313" key="3">
    <source>
        <dbReference type="Proteomes" id="UP000001740"/>
    </source>
</evidence>
<dbReference type="Proteomes" id="UP000001740">
    <property type="component" value="Chromosome"/>
</dbReference>
<feature type="transmembrane region" description="Helical" evidence="1">
    <location>
        <begin position="50"/>
        <end position="74"/>
    </location>
</feature>
<proteinExistence type="predicted"/>
<dbReference type="KEGG" id="xop:PXO_04412"/>
<keyword evidence="1" id="KW-0472">Membrane</keyword>
<reference evidence="2 3" key="1">
    <citation type="journal article" date="2008" name="BMC Genomics">
        <title>Genome sequence and rapid evolution of the rice pathogen Xanthomonas oryzae pv. oryzae PXO99A.</title>
        <authorList>
            <person name="Salzberg S.L."/>
            <person name="Sommer D.D."/>
            <person name="Schatz M.C."/>
            <person name="Phillippy A.M."/>
            <person name="Rabinowicz P.D."/>
            <person name="Tsuge S."/>
            <person name="Furutani A."/>
            <person name="Ochiai H."/>
            <person name="Delcher A.L."/>
            <person name="Kelley D."/>
            <person name="Madupu R."/>
            <person name="Puiu D."/>
            <person name="Radune D."/>
            <person name="Shumway M."/>
            <person name="Trapnell C."/>
            <person name="Aparna G."/>
            <person name="Jha G."/>
            <person name="Pandey A."/>
            <person name="Patil P.B."/>
            <person name="Ishihara H."/>
            <person name="Meyer D.F."/>
            <person name="Szurek B."/>
            <person name="Verdier V."/>
            <person name="Koebnik R."/>
            <person name="Dow J.M."/>
            <person name="Ryan R.P."/>
            <person name="Hirata H."/>
            <person name="Tsuyumu S."/>
            <person name="Won Lee S."/>
            <person name="Seo Y.S."/>
            <person name="Sriariyanum M."/>
            <person name="Ronald P.C."/>
            <person name="Sonti R.V."/>
            <person name="Van Sluys M.A."/>
            <person name="Leach J.E."/>
            <person name="White F.F."/>
            <person name="Bogdanove A.J."/>
        </authorList>
    </citation>
    <scope>NUCLEOTIDE SEQUENCE [LARGE SCALE GENOMIC DNA]</scope>
    <source>
        <strain evidence="2 3">PXO99A</strain>
    </source>
</reference>
<dbReference type="Pfam" id="PF14329">
    <property type="entry name" value="DUF4386"/>
    <property type="match status" value="1"/>
</dbReference>
<keyword evidence="1" id="KW-0812">Transmembrane</keyword>
<dbReference type="InterPro" id="IPR025495">
    <property type="entry name" value="DUF4386"/>
</dbReference>
<organism evidence="2 3">
    <name type="scientific">Xanthomonas oryzae pv. oryzae (strain PXO99A)</name>
    <dbReference type="NCBI Taxonomy" id="360094"/>
    <lineage>
        <taxon>Bacteria</taxon>
        <taxon>Pseudomonadati</taxon>
        <taxon>Pseudomonadota</taxon>
        <taxon>Gammaproteobacteria</taxon>
        <taxon>Lysobacterales</taxon>
        <taxon>Lysobacteraceae</taxon>
        <taxon>Xanthomonas</taxon>
    </lineage>
</organism>
<keyword evidence="1" id="KW-1133">Transmembrane helix</keyword>
<gene>
    <name evidence="2" type="ordered locus">PXO_04412</name>
</gene>
<accession>A0A0K0GHJ2</accession>